<organism evidence="11 12">
    <name type="scientific">Daeguia caeni</name>
    <dbReference type="NCBI Taxonomy" id="439612"/>
    <lineage>
        <taxon>Bacteria</taxon>
        <taxon>Pseudomonadati</taxon>
        <taxon>Pseudomonadota</taxon>
        <taxon>Alphaproteobacteria</taxon>
        <taxon>Hyphomicrobiales</taxon>
        <taxon>Brucellaceae</taxon>
        <taxon>Daeguia</taxon>
    </lineage>
</organism>
<evidence type="ECO:0000256" key="4">
    <source>
        <dbReference type="ARBA" id="ARBA00022723"/>
    </source>
</evidence>
<evidence type="ECO:0000256" key="8">
    <source>
        <dbReference type="ARBA" id="ARBA00022840"/>
    </source>
</evidence>
<dbReference type="SUPFAM" id="SSF52540">
    <property type="entry name" value="P-loop containing nucleoside triphosphate hydrolases"/>
    <property type="match status" value="1"/>
</dbReference>
<comment type="similarity">
    <text evidence="1">In the N-terminal section; belongs to the CRISPR-associated nuclease Cas3-HD family.</text>
</comment>
<proteinExistence type="inferred from homology"/>
<dbReference type="PANTHER" id="PTHR47963:SF9">
    <property type="entry name" value="CRISPR-ASSOCIATED ENDONUCLEASE_HELICASE CAS3"/>
    <property type="match status" value="1"/>
</dbReference>
<keyword evidence="7" id="KW-0347">Helicase</keyword>
<dbReference type="Pfam" id="PF00270">
    <property type="entry name" value="DEAD"/>
    <property type="match status" value="1"/>
</dbReference>
<keyword evidence="6" id="KW-0378">Hydrolase</keyword>
<name>A0ABV9H3S4_9HYPH</name>
<dbReference type="NCBIfam" id="TIGR01587">
    <property type="entry name" value="cas3_core"/>
    <property type="match status" value="1"/>
</dbReference>
<dbReference type="InterPro" id="IPR006483">
    <property type="entry name" value="CRISPR-assoc_Cas3_HD"/>
</dbReference>
<gene>
    <name evidence="11" type="primary">cas3</name>
    <name evidence="11" type="ORF">ACFO1V_05225</name>
</gene>
<evidence type="ECO:0000259" key="10">
    <source>
        <dbReference type="PROSITE" id="PS51643"/>
    </source>
</evidence>
<dbReference type="InterPro" id="IPR006474">
    <property type="entry name" value="Helicase_Cas3_CRISPR-ass_core"/>
</dbReference>
<feature type="domain" description="HD Cas3-type" evidence="10">
    <location>
        <begin position="25"/>
        <end position="218"/>
    </location>
</feature>
<keyword evidence="9" id="KW-0051">Antiviral defense</keyword>
<dbReference type="InterPro" id="IPR050547">
    <property type="entry name" value="DEAD_box_RNA_helicases"/>
</dbReference>
<evidence type="ECO:0000256" key="9">
    <source>
        <dbReference type="ARBA" id="ARBA00023118"/>
    </source>
</evidence>
<dbReference type="Gene3D" id="1.10.3210.30">
    <property type="match status" value="1"/>
</dbReference>
<dbReference type="Pfam" id="PF22590">
    <property type="entry name" value="Cas3-like_C_2"/>
    <property type="match status" value="1"/>
</dbReference>
<dbReference type="Pfam" id="PF18019">
    <property type="entry name" value="Cas3_HD"/>
    <property type="match status" value="1"/>
</dbReference>
<dbReference type="RefSeq" id="WP_374830223.1">
    <property type="nucleotide sequence ID" value="NZ_JBHEEZ010000003.1"/>
</dbReference>
<protein>
    <submittedName>
        <fullName evidence="11">CRISPR-associated helicase Cas3</fullName>
    </submittedName>
</protein>
<evidence type="ECO:0000256" key="7">
    <source>
        <dbReference type="ARBA" id="ARBA00022806"/>
    </source>
</evidence>
<keyword evidence="8" id="KW-0067">ATP-binding</keyword>
<dbReference type="NCBIfam" id="TIGR01596">
    <property type="entry name" value="cas3_HD"/>
    <property type="match status" value="1"/>
</dbReference>
<reference evidence="12" key="1">
    <citation type="journal article" date="2019" name="Int. J. Syst. Evol. Microbiol.">
        <title>The Global Catalogue of Microorganisms (GCM) 10K type strain sequencing project: providing services to taxonomists for standard genome sequencing and annotation.</title>
        <authorList>
            <consortium name="The Broad Institute Genomics Platform"/>
            <consortium name="The Broad Institute Genome Sequencing Center for Infectious Disease"/>
            <person name="Wu L."/>
            <person name="Ma J."/>
        </authorList>
    </citation>
    <scope>NUCLEOTIDE SEQUENCE [LARGE SCALE GENOMIC DNA]</scope>
    <source>
        <strain evidence="12">CGMCC 1.15731</strain>
    </source>
</reference>
<evidence type="ECO:0000313" key="11">
    <source>
        <dbReference type="EMBL" id="MFC4624628.1"/>
    </source>
</evidence>
<dbReference type="InterPro" id="IPR011545">
    <property type="entry name" value="DEAD/DEAH_box_helicase_dom"/>
</dbReference>
<evidence type="ECO:0000256" key="5">
    <source>
        <dbReference type="ARBA" id="ARBA00022741"/>
    </source>
</evidence>
<keyword evidence="4" id="KW-0479">Metal-binding</keyword>
<dbReference type="InterPro" id="IPR054712">
    <property type="entry name" value="Cas3-like_dom"/>
</dbReference>
<keyword evidence="5" id="KW-0547">Nucleotide-binding</keyword>
<dbReference type="SMART" id="SM00487">
    <property type="entry name" value="DEXDc"/>
    <property type="match status" value="1"/>
</dbReference>
<dbReference type="InterPro" id="IPR027417">
    <property type="entry name" value="P-loop_NTPase"/>
</dbReference>
<evidence type="ECO:0000256" key="3">
    <source>
        <dbReference type="ARBA" id="ARBA00022722"/>
    </source>
</evidence>
<sequence>MGSYFRIREITLCKRGGGAPWGKCSPTGRHHLIHHCADVAACFEAICNLPVVLARLKKTAHRKLGFLDISRLCVLVFLHDCGKLHPGFQAKGWPADIWRQACVGHLAAGAAIFWGHYETEKLARALNIEALAAWGVDVNLLYAVLAHHGQPFNLDDSAKKGWQPVGAAGYDPFLAAEEIGSAMRHWFAPAFADGGEPLPTTPEFQHLICGLVMLADWLGSTEEIFSYVPDLDPDYWSKAQAKAREAVARIGLDTERLRAFLEGRADFATLTGGYAPRPAQAAVGNVPLDEQLIILEAETGSGKTEAALWHFARLFEAGRVDSLYFALPTRAAAKQIHGRVHQAMQRLFGEAAPEPILAVPGYFRAGEHEGQALPGWKVRWDDDGGEEERRLLGRWAAENTKRYLAAMVAVGTVDQAMLAALQVKHAHLRSAALARSLLVVDEIHASDRYMSEIQTHLLKTHLCRGGHAMLMSATLGSVARVKWLTQQRRANEPPFDVAVNTPYPAVWGRLRQEPEAPSPDTRGKRVAMSLASSWTAEEAAQRAIEAAAAGAKVLVIRNTVSAAVDTFRAVEAASGHDLLWRVNDKPALHHSRFAVEDRELLDRAVERALSPKTDERTNSGLIIIGTQTLEQSLDIDADMLITDLCPADVLLQRIGRLHRHALPRPEGFEVPRCIVLAPENGLDAFTAPKFENGLGMFKDGGGVYENLHACELTRRLVIDHREWVIPQMNRLLVESATHPEKIEALNKELGSAWEKYWNRIYGASIAEAGSARNALLRTEEDFIDLGGMPRLFLNEEKAQMVRTRLGAEGARIRFADGMVGPFGQAISGITLPAHWSKYLVPPDEPIVPEIKDGKLCFTIGETRFSYGREGLERVKP</sequence>
<dbReference type="PANTHER" id="PTHR47963">
    <property type="entry name" value="DEAD-BOX ATP-DEPENDENT RNA HELICASE 47, MITOCHONDRIAL"/>
    <property type="match status" value="1"/>
</dbReference>
<dbReference type="InterPro" id="IPR038257">
    <property type="entry name" value="CRISPR-assoc_Cas3_HD_sf"/>
</dbReference>
<accession>A0ABV9H3S4</accession>
<evidence type="ECO:0000256" key="1">
    <source>
        <dbReference type="ARBA" id="ARBA00006847"/>
    </source>
</evidence>
<keyword evidence="3" id="KW-0540">Nuclease</keyword>
<dbReference type="CDD" id="cd09641">
    <property type="entry name" value="Cas3''_I"/>
    <property type="match status" value="1"/>
</dbReference>
<evidence type="ECO:0000256" key="2">
    <source>
        <dbReference type="ARBA" id="ARBA00009046"/>
    </source>
</evidence>
<dbReference type="Proteomes" id="UP001596042">
    <property type="component" value="Unassembled WGS sequence"/>
</dbReference>
<keyword evidence="12" id="KW-1185">Reference proteome</keyword>
<dbReference type="EMBL" id="JBHSEL010000044">
    <property type="protein sequence ID" value="MFC4624628.1"/>
    <property type="molecule type" value="Genomic_DNA"/>
</dbReference>
<dbReference type="PROSITE" id="PS51643">
    <property type="entry name" value="HD_CAS3"/>
    <property type="match status" value="1"/>
</dbReference>
<evidence type="ECO:0000256" key="6">
    <source>
        <dbReference type="ARBA" id="ARBA00022801"/>
    </source>
</evidence>
<evidence type="ECO:0000313" key="12">
    <source>
        <dbReference type="Proteomes" id="UP001596042"/>
    </source>
</evidence>
<dbReference type="Gene3D" id="3.40.50.300">
    <property type="entry name" value="P-loop containing nucleotide triphosphate hydrolases"/>
    <property type="match status" value="1"/>
</dbReference>
<comment type="similarity">
    <text evidence="2">In the central section; belongs to the CRISPR-associated helicase Cas3 family.</text>
</comment>
<comment type="caution">
    <text evidence="11">The sequence shown here is derived from an EMBL/GenBank/DDBJ whole genome shotgun (WGS) entry which is preliminary data.</text>
</comment>
<dbReference type="InterPro" id="IPR014001">
    <property type="entry name" value="Helicase_ATP-bd"/>
</dbReference>